<keyword evidence="4" id="KW-1185">Reference proteome</keyword>
<accession>A0ABP0SCT3</accession>
<keyword evidence="1" id="KW-0812">Transmembrane</keyword>
<dbReference type="EMBL" id="CAXAMN010027343">
    <property type="protein sequence ID" value="CAK9110174.1"/>
    <property type="molecule type" value="Genomic_DNA"/>
</dbReference>
<evidence type="ECO:0000313" key="4">
    <source>
        <dbReference type="Proteomes" id="UP001642484"/>
    </source>
</evidence>
<feature type="signal peptide" evidence="2">
    <location>
        <begin position="1"/>
        <end position="18"/>
    </location>
</feature>
<name>A0ABP0SCT3_9DINO</name>
<gene>
    <name evidence="3" type="ORF">CCMP2556_LOCUS51231</name>
</gene>
<sequence>MLRLTLVLCGLAAGHASGDRPERVFDNSDIPSWIPGYPGIDKGTIHFTYAKDTIEVILLLVLGWFYKKRIVSKRPALPAPTGAEDFSKGPFSCCDNLCYFLWALFLQQIRMGDTFQATGATSFWAPTVVFIASRIIANLMGLVAGMPAGLPTFSMLFFQGVFFAT</sequence>
<evidence type="ECO:0000256" key="1">
    <source>
        <dbReference type="SAM" id="Phobius"/>
    </source>
</evidence>
<keyword evidence="1" id="KW-1133">Transmembrane helix</keyword>
<reference evidence="3 4" key="1">
    <citation type="submission" date="2024-02" db="EMBL/GenBank/DDBJ databases">
        <authorList>
            <person name="Chen Y."/>
            <person name="Shah S."/>
            <person name="Dougan E. K."/>
            <person name="Thang M."/>
            <person name="Chan C."/>
        </authorList>
    </citation>
    <scope>NUCLEOTIDE SEQUENCE [LARGE SCALE GENOMIC DNA]</scope>
</reference>
<feature type="transmembrane region" description="Helical" evidence="1">
    <location>
        <begin position="139"/>
        <end position="164"/>
    </location>
</feature>
<dbReference type="Proteomes" id="UP001642484">
    <property type="component" value="Unassembled WGS sequence"/>
</dbReference>
<keyword evidence="1" id="KW-0472">Membrane</keyword>
<comment type="caution">
    <text evidence="3">The sequence shown here is derived from an EMBL/GenBank/DDBJ whole genome shotgun (WGS) entry which is preliminary data.</text>
</comment>
<protein>
    <submittedName>
        <fullName evidence="3">Uncharacterized protein</fullName>
    </submittedName>
</protein>
<organism evidence="3 4">
    <name type="scientific">Durusdinium trenchii</name>
    <dbReference type="NCBI Taxonomy" id="1381693"/>
    <lineage>
        <taxon>Eukaryota</taxon>
        <taxon>Sar</taxon>
        <taxon>Alveolata</taxon>
        <taxon>Dinophyceae</taxon>
        <taxon>Suessiales</taxon>
        <taxon>Symbiodiniaceae</taxon>
        <taxon>Durusdinium</taxon>
    </lineage>
</organism>
<proteinExistence type="predicted"/>
<evidence type="ECO:0000313" key="3">
    <source>
        <dbReference type="EMBL" id="CAK9110174.1"/>
    </source>
</evidence>
<feature type="chain" id="PRO_5045629315" evidence="2">
    <location>
        <begin position="19"/>
        <end position="165"/>
    </location>
</feature>
<keyword evidence="2" id="KW-0732">Signal</keyword>
<evidence type="ECO:0000256" key="2">
    <source>
        <dbReference type="SAM" id="SignalP"/>
    </source>
</evidence>